<evidence type="ECO:0000313" key="2">
    <source>
        <dbReference type="Proteomes" id="UP000541444"/>
    </source>
</evidence>
<protein>
    <submittedName>
        <fullName evidence="1">Uncharacterized protein</fullName>
    </submittedName>
</protein>
<comment type="caution">
    <text evidence="1">The sequence shown here is derived from an EMBL/GenBank/DDBJ whole genome shotgun (WGS) entry which is preliminary data.</text>
</comment>
<dbReference type="Proteomes" id="UP000541444">
    <property type="component" value="Unassembled WGS sequence"/>
</dbReference>
<dbReference type="AlphaFoldDB" id="A0A7J7L014"/>
<reference evidence="1 2" key="1">
    <citation type="journal article" date="2020" name="IScience">
        <title>Genome Sequencing of the Endangered Kingdonia uniflora (Circaeasteraceae, Ranunculales) Reveals Potential Mechanisms of Evolutionary Specialization.</title>
        <authorList>
            <person name="Sun Y."/>
            <person name="Deng T."/>
            <person name="Zhang A."/>
            <person name="Moore M.J."/>
            <person name="Landis J.B."/>
            <person name="Lin N."/>
            <person name="Zhang H."/>
            <person name="Zhang X."/>
            <person name="Huang J."/>
            <person name="Zhang X."/>
            <person name="Sun H."/>
            <person name="Wang H."/>
        </authorList>
    </citation>
    <scope>NUCLEOTIDE SEQUENCE [LARGE SCALE GENOMIC DNA]</scope>
    <source>
        <strain evidence="1">TB1705</strain>
        <tissue evidence="1">Leaf</tissue>
    </source>
</reference>
<organism evidence="1 2">
    <name type="scientific">Kingdonia uniflora</name>
    <dbReference type="NCBI Taxonomy" id="39325"/>
    <lineage>
        <taxon>Eukaryota</taxon>
        <taxon>Viridiplantae</taxon>
        <taxon>Streptophyta</taxon>
        <taxon>Embryophyta</taxon>
        <taxon>Tracheophyta</taxon>
        <taxon>Spermatophyta</taxon>
        <taxon>Magnoliopsida</taxon>
        <taxon>Ranunculales</taxon>
        <taxon>Circaeasteraceae</taxon>
        <taxon>Kingdonia</taxon>
    </lineage>
</organism>
<sequence>MSSTVLVCNGGITSSFVRKVEPSVDMPFDSDVSSTEIIEAYVTIGACDSMDNTLRQRSQGENCWCVKEAMIL</sequence>
<accession>A0A7J7L014</accession>
<proteinExistence type="predicted"/>
<keyword evidence="2" id="KW-1185">Reference proteome</keyword>
<name>A0A7J7L014_9MAGN</name>
<evidence type="ECO:0000313" key="1">
    <source>
        <dbReference type="EMBL" id="KAF6135961.1"/>
    </source>
</evidence>
<gene>
    <name evidence="1" type="ORF">GIB67_006853</name>
</gene>
<dbReference type="EMBL" id="JACGCM010002768">
    <property type="protein sequence ID" value="KAF6135961.1"/>
    <property type="molecule type" value="Genomic_DNA"/>
</dbReference>